<keyword evidence="5" id="KW-1185">Reference proteome</keyword>
<dbReference type="GO" id="GO:0051082">
    <property type="term" value="F:unfolded protein binding"/>
    <property type="evidence" value="ECO:0007669"/>
    <property type="project" value="TreeGrafter"/>
</dbReference>
<dbReference type="PANTHER" id="PTHR13194:SF19">
    <property type="entry name" value="NAD(P)-BINDING ROSSMANN-FOLD SUPERFAMILY PROTEIN"/>
    <property type="match status" value="1"/>
</dbReference>
<evidence type="ECO:0000259" key="3">
    <source>
        <dbReference type="Pfam" id="PF08547"/>
    </source>
</evidence>
<dbReference type="OrthoDB" id="426386at2759"/>
<feature type="chain" id="PRO_5040444391" description="NADH:ubiquinone oxidoreductase intermediate-associated protein 30 domain-containing protein" evidence="2">
    <location>
        <begin position="28"/>
        <end position="259"/>
    </location>
</feature>
<accession>A0A9P6NH25</accession>
<evidence type="ECO:0000313" key="4">
    <source>
        <dbReference type="EMBL" id="KAG0143461.1"/>
    </source>
</evidence>
<dbReference type="AlphaFoldDB" id="A0A9P6NH25"/>
<evidence type="ECO:0000256" key="1">
    <source>
        <dbReference type="ARBA" id="ARBA00007884"/>
    </source>
</evidence>
<dbReference type="Proteomes" id="UP000886653">
    <property type="component" value="Unassembled WGS sequence"/>
</dbReference>
<organism evidence="4 5">
    <name type="scientific">Cronartium quercuum f. sp. fusiforme G11</name>
    <dbReference type="NCBI Taxonomy" id="708437"/>
    <lineage>
        <taxon>Eukaryota</taxon>
        <taxon>Fungi</taxon>
        <taxon>Dikarya</taxon>
        <taxon>Basidiomycota</taxon>
        <taxon>Pucciniomycotina</taxon>
        <taxon>Pucciniomycetes</taxon>
        <taxon>Pucciniales</taxon>
        <taxon>Coleosporiaceae</taxon>
        <taxon>Cronartium</taxon>
    </lineage>
</organism>
<dbReference type="SUPFAM" id="SSF49785">
    <property type="entry name" value="Galactose-binding domain-like"/>
    <property type="match status" value="1"/>
</dbReference>
<dbReference type="InterPro" id="IPR039131">
    <property type="entry name" value="NDUFAF1"/>
</dbReference>
<dbReference type="GO" id="GO:0010257">
    <property type="term" value="P:NADH dehydrogenase complex assembly"/>
    <property type="evidence" value="ECO:0007669"/>
    <property type="project" value="TreeGrafter"/>
</dbReference>
<reference evidence="4" key="1">
    <citation type="submission" date="2013-11" db="EMBL/GenBank/DDBJ databases">
        <title>Genome sequence of the fusiform rust pathogen reveals effectors for host alternation and coevolution with pine.</title>
        <authorList>
            <consortium name="DOE Joint Genome Institute"/>
            <person name="Smith K."/>
            <person name="Pendleton A."/>
            <person name="Kubisiak T."/>
            <person name="Anderson C."/>
            <person name="Salamov A."/>
            <person name="Aerts A."/>
            <person name="Riley R."/>
            <person name="Clum A."/>
            <person name="Lindquist E."/>
            <person name="Ence D."/>
            <person name="Campbell M."/>
            <person name="Kronenberg Z."/>
            <person name="Feau N."/>
            <person name="Dhillon B."/>
            <person name="Hamelin R."/>
            <person name="Burleigh J."/>
            <person name="Smith J."/>
            <person name="Yandell M."/>
            <person name="Nelson C."/>
            <person name="Grigoriev I."/>
            <person name="Davis J."/>
        </authorList>
    </citation>
    <scope>NUCLEOTIDE SEQUENCE</scope>
    <source>
        <strain evidence="4">G11</strain>
    </source>
</reference>
<feature type="signal peptide" evidence="2">
    <location>
        <begin position="1"/>
        <end position="27"/>
    </location>
</feature>
<sequence>MGILFSQTFRFLLLICLQLINQRSALGFQSEPRELVLDGQTHPPRPQGIGLLFGSVLNPWVPGDWEEVSDTVRGGHSTAHIDLIQSGCPSAGVRFHGTLDTKTLGGAGFASETYRKQLLSFPSERYSGIVLEVGPLSSTSSMTIRNFTFVLKNEATVRGPDGKQQSTISYEFDFSLPVANSDIDHLPALDRRLEISIPFVELRPTYRGRPQNDAKKFNSSHITELSIMCRSFFDRQSGPFDLHIFRIGVVEIDHAFKLQ</sequence>
<name>A0A9P6NH25_9BASI</name>
<comment type="caution">
    <text evidence="4">The sequence shown here is derived from an EMBL/GenBank/DDBJ whole genome shotgun (WGS) entry which is preliminary data.</text>
</comment>
<dbReference type="PANTHER" id="PTHR13194">
    <property type="entry name" value="COMPLEX I INTERMEDIATE-ASSOCIATED PROTEIN 30"/>
    <property type="match status" value="1"/>
</dbReference>
<comment type="similarity">
    <text evidence="1">Belongs to the CIA30 family.</text>
</comment>
<gene>
    <name evidence="4" type="ORF">CROQUDRAFT_661165</name>
</gene>
<evidence type="ECO:0000256" key="2">
    <source>
        <dbReference type="SAM" id="SignalP"/>
    </source>
</evidence>
<dbReference type="InterPro" id="IPR013857">
    <property type="entry name" value="NADH-UbQ_OxRdtase-assoc_prot30"/>
</dbReference>
<keyword evidence="2" id="KW-0732">Signal</keyword>
<dbReference type="Pfam" id="PF08547">
    <property type="entry name" value="CIA30"/>
    <property type="match status" value="1"/>
</dbReference>
<protein>
    <recommendedName>
        <fullName evidence="3">NADH:ubiquinone oxidoreductase intermediate-associated protein 30 domain-containing protein</fullName>
    </recommendedName>
</protein>
<dbReference type="InterPro" id="IPR008979">
    <property type="entry name" value="Galactose-bd-like_sf"/>
</dbReference>
<feature type="domain" description="NADH:ubiquinone oxidoreductase intermediate-associated protein 30" evidence="3">
    <location>
        <begin position="64"/>
        <end position="244"/>
    </location>
</feature>
<proteinExistence type="inferred from homology"/>
<evidence type="ECO:0000313" key="5">
    <source>
        <dbReference type="Proteomes" id="UP000886653"/>
    </source>
</evidence>
<dbReference type="EMBL" id="MU167318">
    <property type="protein sequence ID" value="KAG0143461.1"/>
    <property type="molecule type" value="Genomic_DNA"/>
</dbReference>